<protein>
    <submittedName>
        <fullName evidence="1">Uncharacterized protein</fullName>
    </submittedName>
</protein>
<evidence type="ECO:0000313" key="1">
    <source>
        <dbReference type="EMBL" id="JAD28894.1"/>
    </source>
</evidence>
<name>A0A0A8YQ49_ARUDO</name>
<sequence length="29" mass="3350">MILIIHILPCHTTEKKKCSCYVRKISTCS</sequence>
<accession>A0A0A8YQ49</accession>
<organism evidence="1">
    <name type="scientific">Arundo donax</name>
    <name type="common">Giant reed</name>
    <name type="synonym">Donax arundinaceus</name>
    <dbReference type="NCBI Taxonomy" id="35708"/>
    <lineage>
        <taxon>Eukaryota</taxon>
        <taxon>Viridiplantae</taxon>
        <taxon>Streptophyta</taxon>
        <taxon>Embryophyta</taxon>
        <taxon>Tracheophyta</taxon>
        <taxon>Spermatophyta</taxon>
        <taxon>Magnoliopsida</taxon>
        <taxon>Liliopsida</taxon>
        <taxon>Poales</taxon>
        <taxon>Poaceae</taxon>
        <taxon>PACMAD clade</taxon>
        <taxon>Arundinoideae</taxon>
        <taxon>Arundineae</taxon>
        <taxon>Arundo</taxon>
    </lineage>
</organism>
<reference evidence="1" key="1">
    <citation type="submission" date="2014-09" db="EMBL/GenBank/DDBJ databases">
        <authorList>
            <person name="Magalhaes I.L.F."/>
            <person name="Oliveira U."/>
            <person name="Santos F.R."/>
            <person name="Vidigal T.H.D.A."/>
            <person name="Brescovit A.D."/>
            <person name="Santos A.J."/>
        </authorList>
    </citation>
    <scope>NUCLEOTIDE SEQUENCE</scope>
    <source>
        <tissue evidence="1">Shoot tissue taken approximately 20 cm above the soil surface</tissue>
    </source>
</reference>
<dbReference type="EMBL" id="GBRH01269001">
    <property type="protein sequence ID" value="JAD28894.1"/>
    <property type="molecule type" value="Transcribed_RNA"/>
</dbReference>
<proteinExistence type="predicted"/>
<reference evidence="1" key="2">
    <citation type="journal article" date="2015" name="Data Brief">
        <title>Shoot transcriptome of the giant reed, Arundo donax.</title>
        <authorList>
            <person name="Barrero R.A."/>
            <person name="Guerrero F.D."/>
            <person name="Moolhuijzen P."/>
            <person name="Goolsby J.A."/>
            <person name="Tidwell J."/>
            <person name="Bellgard S.E."/>
            <person name="Bellgard M.I."/>
        </authorList>
    </citation>
    <scope>NUCLEOTIDE SEQUENCE</scope>
    <source>
        <tissue evidence="1">Shoot tissue taken approximately 20 cm above the soil surface</tissue>
    </source>
</reference>
<dbReference type="AlphaFoldDB" id="A0A0A8YQ49"/>